<dbReference type="RefSeq" id="WP_060591635.1">
    <property type="nucleotide sequence ID" value="NZ_CP031418.1"/>
</dbReference>
<accession>A0A0H5NIW6</accession>
<protein>
    <submittedName>
        <fullName evidence="2">Uncharacterized protein</fullName>
    </submittedName>
</protein>
<organism evidence="2 3">
    <name type="scientific">Nocardia farcinica</name>
    <dbReference type="NCBI Taxonomy" id="37329"/>
    <lineage>
        <taxon>Bacteria</taxon>
        <taxon>Bacillati</taxon>
        <taxon>Actinomycetota</taxon>
        <taxon>Actinomycetes</taxon>
        <taxon>Mycobacteriales</taxon>
        <taxon>Nocardiaceae</taxon>
        <taxon>Nocardia</taxon>
    </lineage>
</organism>
<feature type="chain" id="PRO_5005222149" evidence="1">
    <location>
        <begin position="29"/>
        <end position="159"/>
    </location>
</feature>
<feature type="signal peptide" evidence="1">
    <location>
        <begin position="1"/>
        <end position="28"/>
    </location>
</feature>
<evidence type="ECO:0000256" key="1">
    <source>
        <dbReference type="SAM" id="SignalP"/>
    </source>
</evidence>
<dbReference type="Proteomes" id="UP000057820">
    <property type="component" value="Chromosome 1"/>
</dbReference>
<name>A0A0H5NIW6_NOCFR</name>
<dbReference type="KEGG" id="nfr:ERS450000_01585"/>
<evidence type="ECO:0000313" key="2">
    <source>
        <dbReference type="EMBL" id="CRY75915.1"/>
    </source>
</evidence>
<proteinExistence type="predicted"/>
<dbReference type="EMBL" id="LN868938">
    <property type="protein sequence ID" value="CRY75915.1"/>
    <property type="molecule type" value="Genomic_DNA"/>
</dbReference>
<reference evidence="3" key="1">
    <citation type="submission" date="2015-03" db="EMBL/GenBank/DDBJ databases">
        <authorList>
            <consortium name="Pathogen Informatics"/>
        </authorList>
    </citation>
    <scope>NUCLEOTIDE SEQUENCE [LARGE SCALE GENOMIC DNA]</scope>
    <source>
        <strain evidence="3">NCTC11134</strain>
    </source>
</reference>
<dbReference type="AlphaFoldDB" id="A0A0H5NIW6"/>
<evidence type="ECO:0000313" key="3">
    <source>
        <dbReference type="Proteomes" id="UP000057820"/>
    </source>
</evidence>
<sequence>MAIALTRLGAAAALATAALIAGAGSASAEPDSVSINGNMQVMGLNVLHVDAQGTGADPATGTYVATGRLGNMPLPVRVTGPVTCLTINGNTVSLVYPITTAEPVMVFAPDSMAIQITVTKGENGEPNRIGYGIPMPTTSFRGCQPGPTPLIFDGTIDIS</sequence>
<keyword evidence="1" id="KW-0732">Signal</keyword>
<gene>
    <name evidence="2" type="ORF">ERS450000_01585</name>
</gene>